<dbReference type="GO" id="GO:0005737">
    <property type="term" value="C:cytoplasm"/>
    <property type="evidence" value="ECO:0007669"/>
    <property type="project" value="TreeGrafter"/>
</dbReference>
<dbReference type="SUPFAM" id="SSF50969">
    <property type="entry name" value="YVTN repeat-like/Quinoprotein amine dehydrogenase"/>
    <property type="match status" value="1"/>
</dbReference>
<dbReference type="OrthoDB" id="338622at2759"/>
<dbReference type="InterPro" id="IPR015943">
    <property type="entry name" value="WD40/YVTN_repeat-like_dom_sf"/>
</dbReference>
<dbReference type="Proteomes" id="UP000243579">
    <property type="component" value="Unassembled WGS sequence"/>
</dbReference>
<name>A0A1V9Z4G5_ACHHY</name>
<dbReference type="EMBL" id="JNBR01000441">
    <property type="protein sequence ID" value="OQR92812.1"/>
    <property type="molecule type" value="Genomic_DNA"/>
</dbReference>
<dbReference type="AlphaFoldDB" id="A0A1V9Z4G5"/>
<protein>
    <submittedName>
        <fullName evidence="1">Uncharacterized protein</fullName>
    </submittedName>
</protein>
<dbReference type="InterPro" id="IPR001680">
    <property type="entry name" value="WD40_rpt"/>
</dbReference>
<dbReference type="PANTHER" id="PTHR44099">
    <property type="entry name" value="RABCONNECTIN-3B, ISOFORM A"/>
    <property type="match status" value="1"/>
</dbReference>
<dbReference type="InterPro" id="IPR049916">
    <property type="entry name" value="WDR72-like"/>
</dbReference>
<accession>A0A1V9Z4G5</accession>
<reference evidence="1 2" key="1">
    <citation type="journal article" date="2014" name="Genome Biol. Evol.">
        <title>The secreted proteins of Achlya hypogyna and Thraustotheca clavata identify the ancestral oomycete secretome and reveal gene acquisitions by horizontal gene transfer.</title>
        <authorList>
            <person name="Misner I."/>
            <person name="Blouin N."/>
            <person name="Leonard G."/>
            <person name="Richards T.A."/>
            <person name="Lane C.E."/>
        </authorList>
    </citation>
    <scope>NUCLEOTIDE SEQUENCE [LARGE SCALE GENOMIC DNA]</scope>
    <source>
        <strain evidence="1 2">ATCC 48635</strain>
    </source>
</reference>
<proteinExistence type="predicted"/>
<organism evidence="1 2">
    <name type="scientific">Achlya hypogyna</name>
    <name type="common">Oomycete</name>
    <name type="synonym">Protoachlya hypogyna</name>
    <dbReference type="NCBI Taxonomy" id="1202772"/>
    <lineage>
        <taxon>Eukaryota</taxon>
        <taxon>Sar</taxon>
        <taxon>Stramenopiles</taxon>
        <taxon>Oomycota</taxon>
        <taxon>Saprolegniomycetes</taxon>
        <taxon>Saprolegniales</taxon>
        <taxon>Achlyaceae</taxon>
        <taxon>Achlya</taxon>
    </lineage>
</organism>
<dbReference type="PANTHER" id="PTHR44099:SF4">
    <property type="entry name" value="RABCONNECTIN-3B, ISOFORM A"/>
    <property type="match status" value="1"/>
</dbReference>
<gene>
    <name evidence="1" type="ORF">ACHHYP_03177</name>
</gene>
<dbReference type="STRING" id="1202772.A0A1V9Z4G5"/>
<keyword evidence="2" id="KW-1185">Reference proteome</keyword>
<comment type="caution">
    <text evidence="1">The sequence shown here is derived from an EMBL/GenBank/DDBJ whole genome shotgun (WGS) entry which is preliminary data.</text>
</comment>
<evidence type="ECO:0000313" key="2">
    <source>
        <dbReference type="Proteomes" id="UP000243579"/>
    </source>
</evidence>
<dbReference type="InterPro" id="IPR011044">
    <property type="entry name" value="Quino_amine_DH_bsu"/>
</dbReference>
<dbReference type="SMART" id="SM00320">
    <property type="entry name" value="WD40"/>
    <property type="match status" value="5"/>
</dbReference>
<evidence type="ECO:0000313" key="1">
    <source>
        <dbReference type="EMBL" id="OQR92812.1"/>
    </source>
</evidence>
<dbReference type="Gene3D" id="2.130.10.10">
    <property type="entry name" value="YVTN repeat-like/Quinoprotein amine dehydrogenase"/>
    <property type="match status" value="3"/>
</dbReference>
<dbReference type="SUPFAM" id="SSF69322">
    <property type="entry name" value="Tricorn protease domain 2"/>
    <property type="match status" value="1"/>
</dbReference>
<sequence length="1258" mass="135967">MHLPVAVWSHVALEDLQLEVVAICVHECDDGATLVCGTASGALLLFRLRQTWELAALLLRHRSPITGLVTGTNEWGEEICVSVDSDGAVATWLLADGRCLEFQADAGTEIAPILGMQMLCNDRYVLLYGEQGRMIMFDAWKATVLASPGTGMDQGRIDVSVSASKKATSTAYDAHVLSLGMEGLCMCYGWTQPIMTTATATSTDRVPSYVWKAEWAWILSWAAGAADITCIEAQIQPATNWLDGDTFPLLVRSSPSGQLLLFVWPSRFAVLKRCWLFGAADDNLASRPTTAQGAAASWTGGAFCGNDDVVLWDEAGGVYTFPAATETTGPALTTLYLFTQPSADAEKPASMALPLHAVSVASPVVVVPHCGCRRPPFAAGFGVTTCSGASATTLRVTAVCPRGCTWHWAAPVASLLQPVAFSDQRPRDAAAKTPRVSHIVGGKKAPAGAVAVRGYDDGHLSVVPLVEAWAAPVAVDCLSSGITCVEHLLVNGMEPLGTLTAPCSGPVYEGYADSPTSSVRYPSTQKLQRISLLLHKLQHHQPTPKAASPPMHFAPLPDTAAWQESQVVFLLFTGSRDGGVGVSQLSLRLDDGTNAVVPSVTRLHTFHRHTQAISGIRASGSSSQFGYLVACISDDRSVSIYAVRLEHAALDVAFYMACPGHGGPIRDVRWDLRTHHAVVECANDFTYFWSLKTGVLERIVPAAMVPAPSRATDRLGLGSFAIAAQLPHVHVVSYELRSTVERLQRLWTASPAASSGAIDATLLSFALTWHLDPQIDALVQRLLHVHPPALAYSIAIAGPTGALTVPVPANASHGAKWEYSAVVSATLSLALVTLCTSFMDDKRKDDEDSEQLQVCLPERLPAFHEPALEVLAAYGFHEWEALQMASRLLLHGVIKRLPPALRTTTAAEYMTRYHCEAQALEKEAGSLKLVPAATVVARLGPLLVVLSILGTCYPGELSPPSARQVCDVLVALLAGPCATACVAAELLAKGLLLFRPHLEDLAQLVVQLIPLTLEPADDDHRRLKQAAMRLLVELGTCEAASVLTVLQHEMSASDRSYAYREGVLVYLMTWVNMQFLLMARHLPAVVETILCCLDPTKPDRRRKCLAMSTKCLHDLVKRFPMVDFHKATQRLAVGTMEGAVLLFDLRTATKWRVLEGHTTGLSAVLFRKDGAMLISYAAREGAIRWWNIAAGGLLSLLKVQQSCVRQLQLAPLMQHLQRPAELHKVIQTCRFRSTADDGTSNVWLTREDESVLPLNFHI</sequence>